<dbReference type="AlphaFoldDB" id="A0A380JJ02"/>
<evidence type="ECO:0000256" key="5">
    <source>
        <dbReference type="ARBA" id="ARBA00022692"/>
    </source>
</evidence>
<dbReference type="FunFam" id="1.10.3470.10:FF:000001">
    <property type="entry name" value="Vitamin B12 ABC transporter permease BtuC"/>
    <property type="match status" value="1"/>
</dbReference>
<dbReference type="GO" id="GO:0022857">
    <property type="term" value="F:transmembrane transporter activity"/>
    <property type="evidence" value="ECO:0007669"/>
    <property type="project" value="InterPro"/>
</dbReference>
<dbReference type="CDD" id="cd06550">
    <property type="entry name" value="TM_ABC_iron-siderophores_like"/>
    <property type="match status" value="1"/>
</dbReference>
<dbReference type="PANTHER" id="PTHR30472">
    <property type="entry name" value="FERRIC ENTEROBACTIN TRANSPORT SYSTEM PERMEASE PROTEIN"/>
    <property type="match status" value="1"/>
</dbReference>
<keyword evidence="10" id="KW-1185">Reference proteome</keyword>
<keyword evidence="3" id="KW-0813">Transport</keyword>
<feature type="transmembrane region" description="Helical" evidence="8">
    <location>
        <begin position="152"/>
        <end position="174"/>
    </location>
</feature>
<keyword evidence="6 8" id="KW-1133">Transmembrane helix</keyword>
<accession>A0A380JJ02</accession>
<evidence type="ECO:0000256" key="8">
    <source>
        <dbReference type="SAM" id="Phobius"/>
    </source>
</evidence>
<dbReference type="Gene3D" id="1.10.3470.10">
    <property type="entry name" value="ABC transporter involved in vitamin B12 uptake, BtuC"/>
    <property type="match status" value="1"/>
</dbReference>
<keyword evidence="4" id="KW-1003">Cell membrane</keyword>
<name>A0A380JJ02_STRDO</name>
<dbReference type="Proteomes" id="UP000254082">
    <property type="component" value="Unassembled WGS sequence"/>
</dbReference>
<feature type="transmembrane region" description="Helical" evidence="8">
    <location>
        <begin position="194"/>
        <end position="213"/>
    </location>
</feature>
<keyword evidence="7 8" id="KW-0472">Membrane</keyword>
<evidence type="ECO:0000256" key="7">
    <source>
        <dbReference type="ARBA" id="ARBA00023136"/>
    </source>
</evidence>
<evidence type="ECO:0000256" key="6">
    <source>
        <dbReference type="ARBA" id="ARBA00022989"/>
    </source>
</evidence>
<evidence type="ECO:0000313" key="9">
    <source>
        <dbReference type="EMBL" id="SUN37407.1"/>
    </source>
</evidence>
<dbReference type="PANTHER" id="PTHR30472:SF24">
    <property type="entry name" value="FERRIC ENTEROBACTIN TRANSPORT SYSTEM PERMEASE PROTEIN FEPG"/>
    <property type="match status" value="1"/>
</dbReference>
<evidence type="ECO:0000256" key="3">
    <source>
        <dbReference type="ARBA" id="ARBA00022448"/>
    </source>
</evidence>
<feature type="transmembrane region" description="Helical" evidence="8">
    <location>
        <begin position="57"/>
        <end position="79"/>
    </location>
</feature>
<organism evidence="9 10">
    <name type="scientific">Streptococcus downei MFe28</name>
    <dbReference type="NCBI Taxonomy" id="764290"/>
    <lineage>
        <taxon>Bacteria</taxon>
        <taxon>Bacillati</taxon>
        <taxon>Bacillota</taxon>
        <taxon>Bacilli</taxon>
        <taxon>Lactobacillales</taxon>
        <taxon>Streptococcaceae</taxon>
        <taxon>Streptococcus</taxon>
    </lineage>
</organism>
<sequence>MMTKKSSLKVLILLTALLLTVIYLSLSLGYSHSSLTDLGRLLIGQGEQAQNFIITQIRLPRILACLVGGGSLALGGVLLQTLTRNPLADSGILGINAGAGLVMTIMIGLSVDTSLEATASLPLFAMLGGAAAILLVYLVSLQKNHSINPNRLIITGVGISSMLSGFMVAILSLTDDNKMTSIISWLSGKITGNDWTSLAIFAPLLIILWLLTFSRSRALNIMALNEQTALALGLRLQRERLITLSLATALASLSVVLVGNITFVGLVAGHISHRLLGSQHQNSLPASLIIGMILLTSSDTIGRLLLVGTGIPTGIIVSVLGAPYFLHLMLKTDK</sequence>
<dbReference type="Pfam" id="PF01032">
    <property type="entry name" value="FecCD"/>
    <property type="match status" value="1"/>
</dbReference>
<protein>
    <submittedName>
        <fullName evidence="9">Iron compound ABC transporter permease</fullName>
    </submittedName>
</protein>
<feature type="transmembrane region" description="Helical" evidence="8">
    <location>
        <begin position="121"/>
        <end position="140"/>
    </location>
</feature>
<evidence type="ECO:0000313" key="10">
    <source>
        <dbReference type="Proteomes" id="UP000254082"/>
    </source>
</evidence>
<comment type="similarity">
    <text evidence="2">Belongs to the binding-protein-dependent transport system permease family. FecCD subfamily.</text>
</comment>
<comment type="subcellular location">
    <subcellularLocation>
        <location evidence="1">Cell membrane</location>
        <topology evidence="1">Multi-pass membrane protein</topology>
    </subcellularLocation>
</comment>
<reference evidence="9 10" key="1">
    <citation type="submission" date="2018-06" db="EMBL/GenBank/DDBJ databases">
        <authorList>
            <consortium name="Pathogen Informatics"/>
            <person name="Doyle S."/>
        </authorList>
    </citation>
    <scope>NUCLEOTIDE SEQUENCE [LARGE SCALE GENOMIC DNA]</scope>
    <source>
        <strain evidence="10">NCTC 11391</strain>
    </source>
</reference>
<feature type="transmembrane region" description="Helical" evidence="8">
    <location>
        <begin position="91"/>
        <end position="109"/>
    </location>
</feature>
<evidence type="ECO:0000256" key="2">
    <source>
        <dbReference type="ARBA" id="ARBA00007935"/>
    </source>
</evidence>
<proteinExistence type="inferred from homology"/>
<dbReference type="SUPFAM" id="SSF81345">
    <property type="entry name" value="ABC transporter involved in vitamin B12 uptake, BtuC"/>
    <property type="match status" value="1"/>
</dbReference>
<evidence type="ECO:0000256" key="1">
    <source>
        <dbReference type="ARBA" id="ARBA00004651"/>
    </source>
</evidence>
<feature type="transmembrane region" description="Helical" evidence="8">
    <location>
        <begin position="241"/>
        <end position="268"/>
    </location>
</feature>
<feature type="transmembrane region" description="Helical" evidence="8">
    <location>
        <begin position="304"/>
        <end position="326"/>
    </location>
</feature>
<dbReference type="InterPro" id="IPR000522">
    <property type="entry name" value="ABC_transptr_permease_BtuC"/>
</dbReference>
<dbReference type="InterPro" id="IPR037294">
    <property type="entry name" value="ABC_BtuC-like"/>
</dbReference>
<dbReference type="EMBL" id="UHFA01000002">
    <property type="protein sequence ID" value="SUN37407.1"/>
    <property type="molecule type" value="Genomic_DNA"/>
</dbReference>
<evidence type="ECO:0000256" key="4">
    <source>
        <dbReference type="ARBA" id="ARBA00022475"/>
    </source>
</evidence>
<gene>
    <name evidence="9" type="primary">feuC</name>
    <name evidence="9" type="ORF">NCTC11391_02134</name>
</gene>
<dbReference type="GO" id="GO:0005886">
    <property type="term" value="C:plasma membrane"/>
    <property type="evidence" value="ECO:0007669"/>
    <property type="project" value="UniProtKB-SubCell"/>
</dbReference>
<dbReference type="GO" id="GO:0033214">
    <property type="term" value="P:siderophore-iron import into cell"/>
    <property type="evidence" value="ECO:0007669"/>
    <property type="project" value="TreeGrafter"/>
</dbReference>
<keyword evidence="5 8" id="KW-0812">Transmembrane</keyword>